<organism evidence="1">
    <name type="scientific">uncultured Cytophagales bacterium</name>
    <dbReference type="NCBI Taxonomy" id="158755"/>
    <lineage>
        <taxon>Bacteria</taxon>
        <taxon>Pseudomonadati</taxon>
        <taxon>Bacteroidota</taxon>
        <taxon>Sphingobacteriia</taxon>
        <taxon>Sphingobacteriales</taxon>
        <taxon>environmental samples</taxon>
    </lineage>
</organism>
<gene>
    <name evidence="1" type="ORF">AVDCRST_MAG56-1480</name>
</gene>
<proteinExistence type="predicted"/>
<sequence>MARMAGWFGGCRAGSIGMLLVVLVLGPCGHGEQQAPDQ</sequence>
<protein>
    <submittedName>
        <fullName evidence="1">Uncharacterized protein</fullName>
    </submittedName>
</protein>
<accession>A0A6J4I7H4</accession>
<evidence type="ECO:0000313" key="1">
    <source>
        <dbReference type="EMBL" id="CAA9242540.1"/>
    </source>
</evidence>
<reference evidence="1" key="1">
    <citation type="submission" date="2020-02" db="EMBL/GenBank/DDBJ databases">
        <authorList>
            <person name="Meier V. D."/>
        </authorList>
    </citation>
    <scope>NUCLEOTIDE SEQUENCE</scope>
    <source>
        <strain evidence="1">AVDCRST_MAG56</strain>
    </source>
</reference>
<dbReference type="AlphaFoldDB" id="A0A6J4I7H4"/>
<name>A0A6J4I7H4_9SPHI</name>
<dbReference type="EMBL" id="CADCTQ010000140">
    <property type="protein sequence ID" value="CAA9242540.1"/>
    <property type="molecule type" value="Genomic_DNA"/>
</dbReference>